<organism evidence="9 10">
    <name type="scientific">Camelina sativa</name>
    <name type="common">False flax</name>
    <name type="synonym">Myagrum sativum</name>
    <dbReference type="NCBI Taxonomy" id="90675"/>
    <lineage>
        <taxon>Eukaryota</taxon>
        <taxon>Viridiplantae</taxon>
        <taxon>Streptophyta</taxon>
        <taxon>Embryophyta</taxon>
        <taxon>Tracheophyta</taxon>
        <taxon>Spermatophyta</taxon>
        <taxon>Magnoliopsida</taxon>
        <taxon>eudicotyledons</taxon>
        <taxon>Gunneridae</taxon>
        <taxon>Pentapetalae</taxon>
        <taxon>rosids</taxon>
        <taxon>malvids</taxon>
        <taxon>Brassicales</taxon>
        <taxon>Brassicaceae</taxon>
        <taxon>Camelineae</taxon>
        <taxon>Camelina</taxon>
    </lineage>
</organism>
<dbReference type="Gene3D" id="1.10.10.60">
    <property type="entry name" value="Homeodomain-like"/>
    <property type="match status" value="1"/>
</dbReference>
<keyword evidence="3" id="KW-0805">Transcription regulation</keyword>
<evidence type="ECO:0000256" key="7">
    <source>
        <dbReference type="SAM" id="MobiDB-lite"/>
    </source>
</evidence>
<dbReference type="PROSITE" id="PS51294">
    <property type="entry name" value="HTH_MYB"/>
    <property type="match status" value="1"/>
</dbReference>
<dbReference type="InterPro" id="IPR046955">
    <property type="entry name" value="PHR1-like"/>
</dbReference>
<protein>
    <submittedName>
        <fullName evidence="10 11">Myb family transcription factor PHL11-like isoform X1</fullName>
    </submittedName>
</protein>
<feature type="domain" description="HTH myb-type" evidence="8">
    <location>
        <begin position="21"/>
        <end position="81"/>
    </location>
</feature>
<dbReference type="SUPFAM" id="SSF46689">
    <property type="entry name" value="Homeodomain-like"/>
    <property type="match status" value="1"/>
</dbReference>
<dbReference type="PANTHER" id="PTHR31499">
    <property type="entry name" value="MYB FAMILY TRANSCRIPTION FACTOR PHL11"/>
    <property type="match status" value="1"/>
</dbReference>
<keyword evidence="4" id="KW-0175">Coiled coil</keyword>
<proteinExistence type="inferred from homology"/>
<evidence type="ECO:0000256" key="3">
    <source>
        <dbReference type="ARBA" id="ARBA00023015"/>
    </source>
</evidence>
<dbReference type="RefSeq" id="XP_010481555.1">
    <property type="nucleotide sequence ID" value="XM_010483253.2"/>
</dbReference>
<dbReference type="PANTHER" id="PTHR31499:SF23">
    <property type="entry name" value="MYB FAMILY TRANSCRIPTION FACTOR PHL11"/>
    <property type="match status" value="1"/>
</dbReference>
<evidence type="ECO:0000256" key="5">
    <source>
        <dbReference type="ARBA" id="ARBA00023163"/>
    </source>
</evidence>
<evidence type="ECO:0000256" key="4">
    <source>
        <dbReference type="ARBA" id="ARBA00023054"/>
    </source>
</evidence>
<dbReference type="Pfam" id="PF14379">
    <property type="entry name" value="Myb_CC_LHEQLE"/>
    <property type="match status" value="1"/>
</dbReference>
<keyword evidence="5" id="KW-0804">Transcription</keyword>
<dbReference type="Proteomes" id="UP000694864">
    <property type="component" value="Chromosome 18"/>
</dbReference>
<name>A0ABM0X6Q5_CAMSA</name>
<dbReference type="InterPro" id="IPR025756">
    <property type="entry name" value="Myb_CC_LHEQLE"/>
</dbReference>
<keyword evidence="9" id="KW-1185">Reference proteome</keyword>
<evidence type="ECO:0000256" key="6">
    <source>
        <dbReference type="ARBA" id="ARBA00023242"/>
    </source>
</evidence>
<reference evidence="9" key="1">
    <citation type="journal article" date="1997" name="Nucleic Acids Res.">
        <title>tRNAscan-SE: a program for improved detection of transfer RNA genes in genomic sequence.</title>
        <authorList>
            <person name="Lowe T.M."/>
            <person name="Eddy S.R."/>
        </authorList>
    </citation>
    <scope>NUCLEOTIDE SEQUENCE [LARGE SCALE GENOMIC DNA]</scope>
    <source>
        <strain evidence="9">r\DH55</strain>
    </source>
</reference>
<reference evidence="10 11" key="3">
    <citation type="submission" date="2025-05" db="UniProtKB">
        <authorList>
            <consortium name="RefSeq"/>
        </authorList>
    </citation>
    <scope>IDENTIFICATION</scope>
    <source>
        <tissue evidence="10 11">Leaf</tissue>
    </source>
</reference>
<comment type="subcellular location">
    <subcellularLocation>
        <location evidence="1">Nucleus</location>
    </subcellularLocation>
</comment>
<evidence type="ECO:0000256" key="2">
    <source>
        <dbReference type="ARBA" id="ARBA00006783"/>
    </source>
</evidence>
<evidence type="ECO:0000313" key="10">
    <source>
        <dbReference type="RefSeq" id="XP_010481555.1"/>
    </source>
</evidence>
<evidence type="ECO:0000259" key="8">
    <source>
        <dbReference type="PROSITE" id="PS51294"/>
    </source>
</evidence>
<comment type="similarity">
    <text evidence="2">Belongs to the MYB-CC family.</text>
</comment>
<dbReference type="Pfam" id="PF00249">
    <property type="entry name" value="Myb_DNA-binding"/>
    <property type="match status" value="1"/>
</dbReference>
<sequence>MERVNLGGLGYDNGGGVMMTRDPKPRLRWTADLHDRFVDAVAKLGGADKATPKSVLKLMGLKGLTLYHLKSHLQKYRLGQQQGKKQNRSDQNKENAGSSYVHFDNCSQGGISNESRFDNGHHSRQSGNVPFAEAMRHQVDAQQRFQEQLEVQKRLQMRMEAQGKYLLTLLEKAQKSIPCDNNNAAETDDKCHFSDFNLALSGLVGDDHKSHKATGLVTDNISQLNGGDSSDDFRLCGGQEKIETGGDAGVIKPESGFVHFDLNSKSGFDLLSSGNYGIEMKPNVIADRQP</sequence>
<evidence type="ECO:0000313" key="11">
    <source>
        <dbReference type="RefSeq" id="XP_010481556.1"/>
    </source>
</evidence>
<dbReference type="GeneID" id="104760349"/>
<feature type="region of interest" description="Disordered" evidence="7">
    <location>
        <begin position="78"/>
        <end position="100"/>
    </location>
</feature>
<dbReference type="InterPro" id="IPR017930">
    <property type="entry name" value="Myb_dom"/>
</dbReference>
<dbReference type="InterPro" id="IPR006447">
    <property type="entry name" value="Myb_dom_plants"/>
</dbReference>
<evidence type="ECO:0000313" key="9">
    <source>
        <dbReference type="Proteomes" id="UP000694864"/>
    </source>
</evidence>
<dbReference type="InterPro" id="IPR001005">
    <property type="entry name" value="SANT/Myb"/>
</dbReference>
<gene>
    <name evidence="10 11" type="primary">LOC104760349</name>
</gene>
<dbReference type="InterPro" id="IPR009057">
    <property type="entry name" value="Homeodomain-like_sf"/>
</dbReference>
<accession>A0ABM0X6Q5</accession>
<evidence type="ECO:0000256" key="1">
    <source>
        <dbReference type="ARBA" id="ARBA00004123"/>
    </source>
</evidence>
<keyword evidence="6" id="KW-0539">Nucleus</keyword>
<reference evidence="9" key="2">
    <citation type="journal article" date="2014" name="Nat. Commun.">
        <title>The emerging biofuel crop Camelina sativa retains a highly undifferentiated hexaploid genome structure.</title>
        <authorList>
            <person name="Kagale S."/>
            <person name="Koh C."/>
            <person name="Nixon J."/>
            <person name="Bollina V."/>
            <person name="Clarke W.E."/>
            <person name="Tuteja R."/>
            <person name="Spillane C."/>
            <person name="Robinson S.J."/>
            <person name="Links M.G."/>
            <person name="Clarke C."/>
            <person name="Higgins E.E."/>
            <person name="Huebert T."/>
            <person name="Sharpe A.G."/>
            <person name="Parkin I.A."/>
        </authorList>
    </citation>
    <scope>NUCLEOTIDE SEQUENCE [LARGE SCALE GENOMIC DNA]</scope>
    <source>
        <strain evidence="9">r\DH55</strain>
    </source>
</reference>
<dbReference type="NCBIfam" id="TIGR01557">
    <property type="entry name" value="myb_SHAQKYF"/>
    <property type="match status" value="1"/>
</dbReference>
<dbReference type="RefSeq" id="XP_010481556.1">
    <property type="nucleotide sequence ID" value="XM_010483254.2"/>
</dbReference>